<dbReference type="EMBL" id="CAJNOC010006153">
    <property type="protein sequence ID" value="CAF1071424.1"/>
    <property type="molecule type" value="Genomic_DNA"/>
</dbReference>
<protein>
    <submittedName>
        <fullName evidence="1">Uncharacterized protein</fullName>
    </submittedName>
</protein>
<accession>A0A814M0N8</accession>
<keyword evidence="2" id="KW-1185">Reference proteome</keyword>
<evidence type="ECO:0000313" key="1">
    <source>
        <dbReference type="EMBL" id="CAF1071424.1"/>
    </source>
</evidence>
<sequence length="91" mass="10952">MFSYKEIKEIIFCEIYDLASEISTTSCEDCTYNYGTQYGHSFLNPFFYNLALKKAFERVKTKYNLDYDFDSFYEENQMKEKNGTSYDRNEI</sequence>
<organism evidence="1 2">
    <name type="scientific">Brachionus calyciflorus</name>
    <dbReference type="NCBI Taxonomy" id="104777"/>
    <lineage>
        <taxon>Eukaryota</taxon>
        <taxon>Metazoa</taxon>
        <taxon>Spiralia</taxon>
        <taxon>Gnathifera</taxon>
        <taxon>Rotifera</taxon>
        <taxon>Eurotatoria</taxon>
        <taxon>Monogononta</taxon>
        <taxon>Pseudotrocha</taxon>
        <taxon>Ploima</taxon>
        <taxon>Brachionidae</taxon>
        <taxon>Brachionus</taxon>
    </lineage>
</organism>
<reference evidence="1" key="1">
    <citation type="submission" date="2021-02" db="EMBL/GenBank/DDBJ databases">
        <authorList>
            <person name="Nowell W R."/>
        </authorList>
    </citation>
    <scope>NUCLEOTIDE SEQUENCE</scope>
    <source>
        <strain evidence="1">Ploen Becks lab</strain>
    </source>
</reference>
<evidence type="ECO:0000313" key="2">
    <source>
        <dbReference type="Proteomes" id="UP000663879"/>
    </source>
</evidence>
<dbReference type="Proteomes" id="UP000663879">
    <property type="component" value="Unassembled WGS sequence"/>
</dbReference>
<dbReference type="AlphaFoldDB" id="A0A814M0N8"/>
<proteinExistence type="predicted"/>
<name>A0A814M0N8_9BILA</name>
<comment type="caution">
    <text evidence="1">The sequence shown here is derived from an EMBL/GenBank/DDBJ whole genome shotgun (WGS) entry which is preliminary data.</text>
</comment>
<gene>
    <name evidence="1" type="ORF">OXX778_LOCUS19746</name>
</gene>